<dbReference type="PRINTS" id="PR00441">
    <property type="entry name" value="GPROTEINAI"/>
</dbReference>
<dbReference type="GO" id="GO:0007603">
    <property type="term" value="P:phototransduction, visible light"/>
    <property type="evidence" value="ECO:0007669"/>
    <property type="project" value="TreeGrafter"/>
</dbReference>
<dbReference type="FunFam" id="3.40.50.300:FF:000256">
    <property type="entry name" value="Guanine nucleotide-binding protein G(t) subunit alpha"/>
    <property type="match status" value="1"/>
</dbReference>
<feature type="binding site" evidence="8">
    <location>
        <begin position="200"/>
        <end position="204"/>
    </location>
    <ligand>
        <name>GTP</name>
        <dbReference type="ChEBI" id="CHEBI:37565"/>
    </ligand>
</feature>
<keyword evidence="7" id="KW-0449">Lipoprotein</keyword>
<dbReference type="PRINTS" id="PR00318">
    <property type="entry name" value="GPROTEINA"/>
</dbReference>
<dbReference type="EMBL" id="AGCU01046683">
    <property type="status" value="NOT_ANNOTATED_CDS"/>
    <property type="molecule type" value="Genomic_DNA"/>
</dbReference>
<dbReference type="PANTHER" id="PTHR10218">
    <property type="entry name" value="GTP-BINDING PROTEIN ALPHA SUBUNIT"/>
    <property type="match status" value="1"/>
</dbReference>
<evidence type="ECO:0000256" key="3">
    <source>
        <dbReference type="ARBA" id="ARBA00022741"/>
    </source>
</evidence>
<evidence type="ECO:0000256" key="10">
    <source>
        <dbReference type="SAM" id="MobiDB-lite"/>
    </source>
</evidence>
<evidence type="ECO:0000313" key="11">
    <source>
        <dbReference type="Ensembl" id="ENSPSIP00000003586.1"/>
    </source>
</evidence>
<reference evidence="11" key="4">
    <citation type="submission" date="2025-09" db="UniProtKB">
        <authorList>
            <consortium name="Ensembl"/>
        </authorList>
    </citation>
    <scope>IDENTIFICATION</scope>
</reference>
<dbReference type="AlphaFoldDB" id="K7F6C6"/>
<dbReference type="OMA" id="EDQRQLC"/>
<dbReference type="Ensembl" id="ENSPSIT00000003605.1">
    <property type="protein sequence ID" value="ENSPSIP00000003586.1"/>
    <property type="gene ID" value="ENSPSIG00000003407.1"/>
</dbReference>
<feature type="region of interest" description="Disordered" evidence="10">
    <location>
        <begin position="1"/>
        <end position="26"/>
    </location>
</feature>
<sequence>MGSGVSSESKESARRSKELEKKLQEDAERDARTVKLLLLGAGESGKSTIVKQMKIIHKQGFTDQEYMEFKSVIYSNVLQSILAIVKAMSTLGIDFKNPASKEDESQLYTMANTTEDGTMTPELAEIIKRLWQDPGIRTCCERAAEYQLNDSAVYYLNDLSRLTAPGYIPNEQDILRSRVKTSGIIETQFSFKDLNFRMFDVGGQRSERKKWIHCFEGVTCIIFCAALSAYDMVLVEDEEVNRMHESLQLFNSICNHKYFATTSIVLFLNKKDLFQEKLTKVHLSVCFPEYNGLNTFEDAGNYIKQQFLDLNLRKEDKEIYSHMTCATDTQNIKFVFNAVTDIIIKENLKDCGLF</sequence>
<evidence type="ECO:0000256" key="2">
    <source>
        <dbReference type="ARBA" id="ARBA00022723"/>
    </source>
</evidence>
<dbReference type="EMBL" id="AGCU01046684">
    <property type="status" value="NOT_ANNOTATED_CDS"/>
    <property type="molecule type" value="Genomic_DNA"/>
</dbReference>
<dbReference type="PANTHER" id="PTHR10218:SF66">
    <property type="entry name" value="GUANINE NUCLEOTIDE-BINDING PROTEIN G(T) SUBUNIT ALPHA-3"/>
    <property type="match status" value="1"/>
</dbReference>
<dbReference type="InterPro" id="IPR011025">
    <property type="entry name" value="GproteinA_insert"/>
</dbReference>
<dbReference type="GO" id="GO:0046872">
    <property type="term" value="F:metal ion binding"/>
    <property type="evidence" value="ECO:0007669"/>
    <property type="project" value="UniProtKB-KW"/>
</dbReference>
<evidence type="ECO:0000256" key="5">
    <source>
        <dbReference type="ARBA" id="ARBA00023134"/>
    </source>
</evidence>
<name>K7F6C6_PELSI</name>
<dbReference type="SMART" id="SM00275">
    <property type="entry name" value="G_alpha"/>
    <property type="match status" value="1"/>
</dbReference>
<evidence type="ECO:0000256" key="9">
    <source>
        <dbReference type="PIRSR" id="PIRSR601019-2"/>
    </source>
</evidence>
<evidence type="ECO:0000256" key="6">
    <source>
        <dbReference type="ARBA" id="ARBA00023224"/>
    </source>
</evidence>
<keyword evidence="3 8" id="KW-0547">Nucleotide-binding</keyword>
<dbReference type="RefSeq" id="XP_006117212.1">
    <property type="nucleotide sequence ID" value="XM_006117150.3"/>
</dbReference>
<dbReference type="GeneID" id="102452365"/>
<dbReference type="eggNOG" id="KOG0082">
    <property type="taxonomic scope" value="Eukaryota"/>
</dbReference>
<reference evidence="12" key="2">
    <citation type="journal article" date="2013" name="Nat. Genet.">
        <title>The draft genomes of soft-shell turtle and green sea turtle yield insights into the development and evolution of the turtle-specific body plan.</title>
        <authorList>
            <person name="Wang Z."/>
            <person name="Pascual-Anaya J."/>
            <person name="Zadissa A."/>
            <person name="Li W."/>
            <person name="Niimura Y."/>
            <person name="Huang Z."/>
            <person name="Li C."/>
            <person name="White S."/>
            <person name="Xiong Z."/>
            <person name="Fang D."/>
            <person name="Wang B."/>
            <person name="Ming Y."/>
            <person name="Chen Y."/>
            <person name="Zheng Y."/>
            <person name="Kuraku S."/>
            <person name="Pignatelli M."/>
            <person name="Herrero J."/>
            <person name="Beal K."/>
            <person name="Nozawa M."/>
            <person name="Li Q."/>
            <person name="Wang J."/>
            <person name="Zhang H."/>
            <person name="Yu L."/>
            <person name="Shigenobu S."/>
            <person name="Wang J."/>
            <person name="Liu J."/>
            <person name="Flicek P."/>
            <person name="Searle S."/>
            <person name="Wang J."/>
            <person name="Kuratani S."/>
            <person name="Yin Y."/>
            <person name="Aken B."/>
            <person name="Zhang G."/>
            <person name="Irie N."/>
        </authorList>
    </citation>
    <scope>NUCLEOTIDE SEQUENCE [LARGE SCALE GENOMIC DNA]</scope>
    <source>
        <strain evidence="12">Daiwa-1</strain>
    </source>
</reference>
<protein>
    <submittedName>
        <fullName evidence="11">G protein subunit alpha transducin 3</fullName>
    </submittedName>
</protein>
<dbReference type="CDD" id="cd00066">
    <property type="entry name" value="G-alpha"/>
    <property type="match status" value="1"/>
</dbReference>
<dbReference type="Proteomes" id="UP000007267">
    <property type="component" value="Unassembled WGS sequence"/>
</dbReference>
<keyword evidence="1" id="KW-0519">Myristate</keyword>
<keyword evidence="2 9" id="KW-0479">Metal-binding</keyword>
<feature type="binding site" evidence="8">
    <location>
        <position position="326"/>
    </location>
    <ligand>
        <name>GTP</name>
        <dbReference type="ChEBI" id="CHEBI:37565"/>
    </ligand>
</feature>
<dbReference type="OrthoDB" id="5817230at2759"/>
<dbReference type="FunFam" id="1.10.400.10:FF:000001">
    <property type="entry name" value="Guanine nucleotide-binding protein G(I) subunit alpha"/>
    <property type="match status" value="1"/>
</dbReference>
<dbReference type="Pfam" id="PF00503">
    <property type="entry name" value="G-alpha"/>
    <property type="match status" value="1"/>
</dbReference>
<dbReference type="GO" id="GO:0050913">
    <property type="term" value="P:sensory perception of bitter taste"/>
    <property type="evidence" value="ECO:0007669"/>
    <property type="project" value="Ensembl"/>
</dbReference>
<keyword evidence="5 8" id="KW-0342">GTP-binding</keyword>
<feature type="binding site" evidence="9">
    <location>
        <position position="47"/>
    </location>
    <ligand>
        <name>Mg(2+)</name>
        <dbReference type="ChEBI" id="CHEBI:18420"/>
    </ligand>
</feature>
<dbReference type="InterPro" id="IPR001408">
    <property type="entry name" value="Gprotein_alpha_I"/>
</dbReference>
<dbReference type="HOGENOM" id="CLU_014184_6_0_1"/>
<dbReference type="GeneTree" id="ENSGT00940000161422"/>
<feature type="binding site" evidence="8">
    <location>
        <begin position="175"/>
        <end position="181"/>
    </location>
    <ligand>
        <name>GTP</name>
        <dbReference type="ChEBI" id="CHEBI:37565"/>
    </ligand>
</feature>
<dbReference type="Gene3D" id="1.10.400.10">
    <property type="entry name" value="GI Alpha 1, domain 2-like"/>
    <property type="match status" value="1"/>
</dbReference>
<dbReference type="PROSITE" id="PS51882">
    <property type="entry name" value="G_ALPHA"/>
    <property type="match status" value="1"/>
</dbReference>
<dbReference type="SUPFAM" id="SSF52540">
    <property type="entry name" value="P-loop containing nucleoside triphosphate hydrolases"/>
    <property type="match status" value="1"/>
</dbReference>
<keyword evidence="6" id="KW-0807">Transducer</keyword>
<evidence type="ECO:0000256" key="1">
    <source>
        <dbReference type="ARBA" id="ARBA00022707"/>
    </source>
</evidence>
<dbReference type="GO" id="GO:0031683">
    <property type="term" value="F:G-protein beta/gamma-subunit complex binding"/>
    <property type="evidence" value="ECO:0007669"/>
    <property type="project" value="InterPro"/>
</dbReference>
<dbReference type="Gene3D" id="3.40.50.300">
    <property type="entry name" value="P-loop containing nucleotide triphosphate hydrolases"/>
    <property type="match status" value="1"/>
</dbReference>
<feature type="binding site" evidence="8">
    <location>
        <begin position="43"/>
        <end position="48"/>
    </location>
    <ligand>
        <name>GTP</name>
        <dbReference type="ChEBI" id="CHEBI:37565"/>
    </ligand>
</feature>
<feature type="binding site" evidence="8">
    <location>
        <begin position="150"/>
        <end position="151"/>
    </location>
    <ligand>
        <name>GTP</name>
        <dbReference type="ChEBI" id="CHEBI:37565"/>
    </ligand>
</feature>
<evidence type="ECO:0000256" key="7">
    <source>
        <dbReference type="ARBA" id="ARBA00023288"/>
    </source>
</evidence>
<reference evidence="12" key="1">
    <citation type="submission" date="2011-10" db="EMBL/GenBank/DDBJ databases">
        <authorList>
            <consortium name="Soft-shell Turtle Genome Consortium"/>
        </authorList>
    </citation>
    <scope>NUCLEOTIDE SEQUENCE [LARGE SCALE GENOMIC DNA]</scope>
    <source>
        <strain evidence="12">Daiwa-1</strain>
    </source>
</reference>
<dbReference type="EMBL" id="AGCU01046685">
    <property type="status" value="NOT_ANNOTATED_CDS"/>
    <property type="molecule type" value="Genomic_DNA"/>
</dbReference>
<dbReference type="FunFam" id="3.40.50.300:FF:000720">
    <property type="entry name" value="Guanine nucleotide-binding protein G(k) subunit alpha"/>
    <property type="match status" value="1"/>
</dbReference>
<dbReference type="GO" id="GO:0050917">
    <property type="term" value="P:sensory perception of umami taste"/>
    <property type="evidence" value="ECO:0007669"/>
    <property type="project" value="Ensembl"/>
</dbReference>
<reference evidence="11" key="3">
    <citation type="submission" date="2025-08" db="UniProtKB">
        <authorList>
            <consortium name="Ensembl"/>
        </authorList>
    </citation>
    <scope>IDENTIFICATION</scope>
</reference>
<dbReference type="InterPro" id="IPR027417">
    <property type="entry name" value="P-loop_NTPase"/>
</dbReference>
<gene>
    <name evidence="11" type="primary">GNAT3</name>
</gene>
<dbReference type="GO" id="GO:0005525">
    <property type="term" value="F:GTP binding"/>
    <property type="evidence" value="ECO:0007669"/>
    <property type="project" value="UniProtKB-KW"/>
</dbReference>
<feature type="binding site" evidence="8">
    <location>
        <begin position="269"/>
        <end position="272"/>
    </location>
    <ligand>
        <name>GTP</name>
        <dbReference type="ChEBI" id="CHEBI:37565"/>
    </ligand>
</feature>
<dbReference type="GO" id="GO:0003924">
    <property type="term" value="F:GTPase activity"/>
    <property type="evidence" value="ECO:0007669"/>
    <property type="project" value="Ensembl"/>
</dbReference>
<dbReference type="KEGG" id="pss:102452365"/>
<accession>K7F6C6</accession>
<dbReference type="GO" id="GO:0005834">
    <property type="term" value="C:heterotrimeric G-protein complex"/>
    <property type="evidence" value="ECO:0007669"/>
    <property type="project" value="Ensembl"/>
</dbReference>
<proteinExistence type="predicted"/>
<dbReference type="GO" id="GO:0005737">
    <property type="term" value="C:cytoplasm"/>
    <property type="evidence" value="ECO:0007669"/>
    <property type="project" value="Ensembl"/>
</dbReference>
<dbReference type="CTD" id="346562"/>
<evidence type="ECO:0000256" key="4">
    <source>
        <dbReference type="ARBA" id="ARBA00022842"/>
    </source>
</evidence>
<keyword evidence="12" id="KW-1185">Reference proteome</keyword>
<dbReference type="GO" id="GO:0050908">
    <property type="term" value="P:detection of light stimulus involved in visual perception"/>
    <property type="evidence" value="ECO:0007669"/>
    <property type="project" value="TreeGrafter"/>
</dbReference>
<feature type="binding site" evidence="9">
    <location>
        <position position="181"/>
    </location>
    <ligand>
        <name>Mg(2+)</name>
        <dbReference type="ChEBI" id="CHEBI:18420"/>
    </ligand>
</feature>
<evidence type="ECO:0000313" key="12">
    <source>
        <dbReference type="Proteomes" id="UP000007267"/>
    </source>
</evidence>
<dbReference type="GO" id="GO:0007188">
    <property type="term" value="P:adenylate cyclase-modulating G protein-coupled receptor signaling pathway"/>
    <property type="evidence" value="ECO:0007669"/>
    <property type="project" value="InterPro"/>
</dbReference>
<dbReference type="STRING" id="13735.ENSPSIP00000003586"/>
<feature type="compositionally biased region" description="Basic and acidic residues" evidence="10">
    <location>
        <begin position="8"/>
        <end position="26"/>
    </location>
</feature>
<dbReference type="InterPro" id="IPR001019">
    <property type="entry name" value="Gprotein_alpha_su"/>
</dbReference>
<organism evidence="11 12">
    <name type="scientific">Pelodiscus sinensis</name>
    <name type="common">Chinese softshell turtle</name>
    <name type="synonym">Trionyx sinensis</name>
    <dbReference type="NCBI Taxonomy" id="13735"/>
    <lineage>
        <taxon>Eukaryota</taxon>
        <taxon>Metazoa</taxon>
        <taxon>Chordata</taxon>
        <taxon>Craniata</taxon>
        <taxon>Vertebrata</taxon>
        <taxon>Euteleostomi</taxon>
        <taxon>Archelosauria</taxon>
        <taxon>Testudinata</taxon>
        <taxon>Testudines</taxon>
        <taxon>Cryptodira</taxon>
        <taxon>Trionychia</taxon>
        <taxon>Trionychidae</taxon>
        <taxon>Pelodiscus</taxon>
    </lineage>
</organism>
<dbReference type="GO" id="GO:0001664">
    <property type="term" value="F:G protein-coupled receptor binding"/>
    <property type="evidence" value="ECO:0007669"/>
    <property type="project" value="TreeGrafter"/>
</dbReference>
<dbReference type="SUPFAM" id="SSF47895">
    <property type="entry name" value="Transducin (alpha subunit), insertion domain"/>
    <property type="match status" value="1"/>
</dbReference>
<keyword evidence="4 9" id="KW-0460">Magnesium</keyword>
<dbReference type="GO" id="GO:0050916">
    <property type="term" value="P:sensory perception of sweet taste"/>
    <property type="evidence" value="ECO:0007669"/>
    <property type="project" value="Ensembl"/>
</dbReference>
<evidence type="ECO:0000256" key="8">
    <source>
        <dbReference type="PIRSR" id="PIRSR601019-1"/>
    </source>
</evidence>